<geneLocation type="plasmid" evidence="1">
    <name>pK199_rmpA2</name>
</geneLocation>
<protein>
    <submittedName>
        <fullName evidence="1">Uncharacterized protein</fullName>
    </submittedName>
</protein>
<proteinExistence type="predicted"/>
<name>A0A6G9HT62_KLEPN</name>
<dbReference type="AlphaFoldDB" id="A0A6G9HT62"/>
<organism evidence="1">
    <name type="scientific">Klebsiella pneumoniae</name>
    <dbReference type="NCBI Taxonomy" id="573"/>
    <lineage>
        <taxon>Bacteria</taxon>
        <taxon>Pseudomonadati</taxon>
        <taxon>Pseudomonadota</taxon>
        <taxon>Gammaproteobacteria</taxon>
        <taxon>Enterobacterales</taxon>
        <taxon>Enterobacteriaceae</taxon>
        <taxon>Klebsiella/Raoultella group</taxon>
        <taxon>Klebsiella</taxon>
        <taxon>Klebsiella pneumoniae complex</taxon>
    </lineage>
</organism>
<sequence length="38" mass="3929">MESMQAFVGCFSGKPSPFIALVKAAGLSSAHQTDAMIV</sequence>
<reference evidence="1" key="1">
    <citation type="submission" date="2018-12" db="EMBL/GenBank/DDBJ databases">
        <authorList>
            <person name="Liu L."/>
        </authorList>
    </citation>
    <scope>NUCLEOTIDE SEQUENCE</scope>
    <source>
        <strain evidence="1">K199</strain>
        <plasmid evidence="1">pK199_rmpA2</plasmid>
    </source>
</reference>
<keyword evidence="1" id="KW-0614">Plasmid</keyword>
<evidence type="ECO:0000313" key="1">
    <source>
        <dbReference type="EMBL" id="QIQ14239.1"/>
    </source>
</evidence>
<dbReference type="EMBL" id="MK347229">
    <property type="protein sequence ID" value="QIQ14239.1"/>
    <property type="molecule type" value="Genomic_DNA"/>
</dbReference>
<accession>A0A6G9HT62</accession>